<accession>A0AAD5MQN5</accession>
<keyword evidence="3" id="KW-1185">Reference proteome</keyword>
<reference evidence="2" key="1">
    <citation type="submission" date="2021-06" db="EMBL/GenBank/DDBJ databases">
        <title>Parelaphostrongylus tenuis whole genome reference sequence.</title>
        <authorList>
            <person name="Garwood T.J."/>
            <person name="Larsen P.A."/>
            <person name="Fountain-Jones N.M."/>
            <person name="Garbe J.R."/>
            <person name="Macchietto M.G."/>
            <person name="Kania S.A."/>
            <person name="Gerhold R.W."/>
            <person name="Richards J.E."/>
            <person name="Wolf T.M."/>
        </authorList>
    </citation>
    <scope>NUCLEOTIDE SEQUENCE</scope>
    <source>
        <strain evidence="2">MNPRO001-30</strain>
        <tissue evidence="2">Meninges</tissue>
    </source>
</reference>
<organism evidence="2 3">
    <name type="scientific">Parelaphostrongylus tenuis</name>
    <name type="common">Meningeal worm</name>
    <dbReference type="NCBI Taxonomy" id="148309"/>
    <lineage>
        <taxon>Eukaryota</taxon>
        <taxon>Metazoa</taxon>
        <taxon>Ecdysozoa</taxon>
        <taxon>Nematoda</taxon>
        <taxon>Chromadorea</taxon>
        <taxon>Rhabditida</taxon>
        <taxon>Rhabditina</taxon>
        <taxon>Rhabditomorpha</taxon>
        <taxon>Strongyloidea</taxon>
        <taxon>Metastrongylidae</taxon>
        <taxon>Parelaphostrongylus</taxon>
    </lineage>
</organism>
<evidence type="ECO:0000256" key="1">
    <source>
        <dbReference type="SAM" id="MobiDB-lite"/>
    </source>
</evidence>
<feature type="region of interest" description="Disordered" evidence="1">
    <location>
        <begin position="1"/>
        <end position="60"/>
    </location>
</feature>
<proteinExistence type="predicted"/>
<feature type="compositionally biased region" description="Basic and acidic residues" evidence="1">
    <location>
        <begin position="1"/>
        <end position="15"/>
    </location>
</feature>
<protein>
    <submittedName>
        <fullName evidence="2">Uncharacterized protein</fullName>
    </submittedName>
</protein>
<dbReference type="EMBL" id="JAHQIW010004571">
    <property type="protein sequence ID" value="KAJ1362975.1"/>
    <property type="molecule type" value="Genomic_DNA"/>
</dbReference>
<dbReference type="Proteomes" id="UP001196413">
    <property type="component" value="Unassembled WGS sequence"/>
</dbReference>
<gene>
    <name evidence="2" type="ORF">KIN20_022716</name>
</gene>
<feature type="compositionally biased region" description="Basic and acidic residues" evidence="1">
    <location>
        <begin position="45"/>
        <end position="60"/>
    </location>
</feature>
<dbReference type="AlphaFoldDB" id="A0AAD5MQN5"/>
<name>A0AAD5MQN5_PARTN</name>
<comment type="caution">
    <text evidence="2">The sequence shown here is derived from an EMBL/GenBank/DDBJ whole genome shotgun (WGS) entry which is preliminary data.</text>
</comment>
<sequence length="60" mass="6841">MTGGRARTENSKLDMKAVASKSTIRPMKLHSSSDSNKVTTKAKTHIKDERLRRIDSNRWL</sequence>
<evidence type="ECO:0000313" key="2">
    <source>
        <dbReference type="EMBL" id="KAJ1362975.1"/>
    </source>
</evidence>
<evidence type="ECO:0000313" key="3">
    <source>
        <dbReference type="Proteomes" id="UP001196413"/>
    </source>
</evidence>
<feature type="compositionally biased region" description="Polar residues" evidence="1">
    <location>
        <begin position="30"/>
        <end position="41"/>
    </location>
</feature>